<protein>
    <submittedName>
        <fullName evidence="1">Uncharacterized protein</fullName>
    </submittedName>
</protein>
<keyword evidence="2" id="KW-1185">Reference proteome</keyword>
<comment type="caution">
    <text evidence="1">The sequence shown here is derived from an EMBL/GenBank/DDBJ whole genome shotgun (WGS) entry which is preliminary data.</text>
</comment>
<name>A0A8H7E1Q9_9EURO</name>
<evidence type="ECO:0000313" key="2">
    <source>
        <dbReference type="Proteomes" id="UP000606974"/>
    </source>
</evidence>
<dbReference type="Proteomes" id="UP000606974">
    <property type="component" value="Unassembled WGS sequence"/>
</dbReference>
<sequence length="71" mass="7655">MKAALMFQKGVIPPQVGIPERLGTFACLNQAAIHIPGEPVQFSRQIVGKNRKVIVNNFDAAVGPNKESKAI</sequence>
<accession>A0A8H7E1Q9</accession>
<gene>
    <name evidence="1" type="ORF">GJ744_004052</name>
</gene>
<evidence type="ECO:0000313" key="1">
    <source>
        <dbReference type="EMBL" id="KAF7503261.1"/>
    </source>
</evidence>
<organism evidence="1 2">
    <name type="scientific">Endocarpon pusillum</name>
    <dbReference type="NCBI Taxonomy" id="364733"/>
    <lineage>
        <taxon>Eukaryota</taxon>
        <taxon>Fungi</taxon>
        <taxon>Dikarya</taxon>
        <taxon>Ascomycota</taxon>
        <taxon>Pezizomycotina</taxon>
        <taxon>Eurotiomycetes</taxon>
        <taxon>Chaetothyriomycetidae</taxon>
        <taxon>Verrucariales</taxon>
        <taxon>Verrucariaceae</taxon>
        <taxon>Endocarpon</taxon>
    </lineage>
</organism>
<proteinExistence type="predicted"/>
<dbReference type="AlphaFoldDB" id="A0A8H7E1Q9"/>
<reference evidence="1" key="1">
    <citation type="submission" date="2020-02" db="EMBL/GenBank/DDBJ databases">
        <authorList>
            <person name="Palmer J.M."/>
        </authorList>
    </citation>
    <scope>NUCLEOTIDE SEQUENCE</scope>
    <source>
        <strain evidence="1">EPUS1.4</strain>
        <tissue evidence="1">Thallus</tissue>
    </source>
</reference>
<dbReference type="EMBL" id="JAACFV010000188">
    <property type="protein sequence ID" value="KAF7503261.1"/>
    <property type="molecule type" value="Genomic_DNA"/>
</dbReference>